<dbReference type="FunFam" id="3.40.50.1820:FF:000005">
    <property type="entry name" value="Prolyl endopeptidase"/>
    <property type="match status" value="1"/>
</dbReference>
<dbReference type="Gene3D" id="2.130.10.120">
    <property type="entry name" value="Prolyl oligopeptidase, N-terminal domain"/>
    <property type="match status" value="1"/>
</dbReference>
<evidence type="ECO:0000313" key="10">
    <source>
        <dbReference type="Proteomes" id="UP000711407"/>
    </source>
</evidence>
<sequence length="697" mass="77890">MSISAASQLTYPPAPKDDTVDEYFGTKVADPYRPLENDTAAATVAWVEAENRVTNDYLSRIPFRESIRQRLTDLTNYKKISTPWLGRDNRYYYSANDGLQNQSVIYRKATLDSPAEVFLDPNKLSDDGTVALTGLSMSPDGKYMAYTISRSGSDWTEIYVLDVATGRLLDDHITWAKFTSAAWYGDGFYYSAYDQPVAGKEFSNSNENHRVYYHKLGTPQSEDTLFYSDPEHPLHFHHVGIPEDSDYIVLYTGGEGIGNAVAVRNLKEADSDWIVLEPTQDYNLGIIDIRDGKAVLTSTIDAPRGRIMVADLANPGRENWKTLVPEQDGVLNSVSEVGKNHYIIGYEKDASTHLYLYTRDGKMIREIALPSIGDAGVSTDRRNEDVFLAFTSFIQPVASYIYDIHTDKLTPFITPDVKDFNHDDYVTEQVFYTSADGTKVPMFLTYKKGLNRDGKNPVYLYGYGGFNISLTPGFSPYRLLWLENGGIYAQANLRGGSEYGEEWHEAGTKQKKLNVFNDFIAAAEYMIKEGWTNPDMLVIEGGSNGGLLVGATVNMRPDLFRVAIPRVGVMDMMRYHLFTIGWNWASDYGTSSDSPEMASYLLGYSPLHNIKNDGTRYPSILVTTADHDDRVVPAHSFKYAATLQASDTGDNPKLIRIDSKAGHGSGKPISKVIDEYTDIYSFIFENIGISPKTGSNK</sequence>
<dbReference type="SUPFAM" id="SSF53474">
    <property type="entry name" value="alpha/beta-Hydrolases"/>
    <property type="match status" value="1"/>
</dbReference>
<dbReference type="EMBL" id="DYXT01000028">
    <property type="protein sequence ID" value="HJE39100.1"/>
    <property type="molecule type" value="Genomic_DNA"/>
</dbReference>
<evidence type="ECO:0000256" key="4">
    <source>
        <dbReference type="ARBA" id="ARBA00022670"/>
    </source>
</evidence>
<dbReference type="GO" id="GO:0005829">
    <property type="term" value="C:cytosol"/>
    <property type="evidence" value="ECO:0007669"/>
    <property type="project" value="TreeGrafter"/>
</dbReference>
<dbReference type="InterPro" id="IPR029058">
    <property type="entry name" value="AB_hydrolase_fold"/>
</dbReference>
<evidence type="ECO:0000313" key="9">
    <source>
        <dbReference type="EMBL" id="HJE39100.1"/>
    </source>
</evidence>
<comment type="function">
    <text evidence="7">Cleaves peptide bonds on the C-terminal side of prolyl residues within peptides that are up to approximately 30 amino acids long. Has an absolute requirement for an X-Pro bond in the trans configuration immediately preceding the Pro-Y scissible bond.</text>
</comment>
<evidence type="ECO:0000256" key="3">
    <source>
        <dbReference type="ARBA" id="ARBA00011897"/>
    </source>
</evidence>
<comment type="similarity">
    <text evidence="2">Belongs to the peptidase S9A family.</text>
</comment>
<dbReference type="Pfam" id="PF00326">
    <property type="entry name" value="Peptidase_S9"/>
    <property type="match status" value="1"/>
</dbReference>
<dbReference type="GO" id="GO:0004252">
    <property type="term" value="F:serine-type endopeptidase activity"/>
    <property type="evidence" value="ECO:0007669"/>
    <property type="project" value="UniProtKB-EC"/>
</dbReference>
<dbReference type="InterPro" id="IPR001375">
    <property type="entry name" value="Peptidase_S9_cat"/>
</dbReference>
<gene>
    <name evidence="9" type="ORF">K8V47_05010</name>
</gene>
<dbReference type="PANTHER" id="PTHR42881:SF2">
    <property type="entry name" value="PROLYL ENDOPEPTIDASE"/>
    <property type="match status" value="1"/>
</dbReference>
<dbReference type="SUPFAM" id="SSF50993">
    <property type="entry name" value="Peptidase/esterase 'gauge' domain"/>
    <property type="match status" value="1"/>
</dbReference>
<dbReference type="GO" id="GO:0070012">
    <property type="term" value="F:oligopeptidase activity"/>
    <property type="evidence" value="ECO:0007669"/>
    <property type="project" value="TreeGrafter"/>
</dbReference>
<reference evidence="9" key="2">
    <citation type="submission" date="2021-09" db="EMBL/GenBank/DDBJ databases">
        <authorList>
            <person name="Gilroy R."/>
        </authorList>
    </citation>
    <scope>NUCLEOTIDE SEQUENCE</scope>
    <source>
        <strain evidence="9">4100</strain>
    </source>
</reference>
<evidence type="ECO:0000256" key="1">
    <source>
        <dbReference type="ARBA" id="ARBA00001070"/>
    </source>
</evidence>
<protein>
    <recommendedName>
        <fullName evidence="3">prolyl oligopeptidase</fullName>
        <ecNumber evidence="3">3.4.21.26</ecNumber>
    </recommendedName>
    <alternativeName>
        <fullName evidence="8">Proline-specific endopeptidase</fullName>
    </alternativeName>
</protein>
<keyword evidence="5" id="KW-0378">Hydrolase</keyword>
<dbReference type="Gene3D" id="3.40.50.1820">
    <property type="entry name" value="alpha/beta hydrolase"/>
    <property type="match status" value="1"/>
</dbReference>
<dbReference type="InterPro" id="IPR023302">
    <property type="entry name" value="Pept_S9A_N"/>
</dbReference>
<dbReference type="PANTHER" id="PTHR42881">
    <property type="entry name" value="PROLYL ENDOPEPTIDASE"/>
    <property type="match status" value="1"/>
</dbReference>
<dbReference type="Pfam" id="PF02897">
    <property type="entry name" value="Peptidase_S9_N"/>
    <property type="match status" value="1"/>
</dbReference>
<evidence type="ECO:0000256" key="6">
    <source>
        <dbReference type="ARBA" id="ARBA00022825"/>
    </source>
</evidence>
<dbReference type="InterPro" id="IPR002470">
    <property type="entry name" value="Peptidase_S9A"/>
</dbReference>
<comment type="catalytic activity">
    <reaction evidence="1">
        <text>Hydrolysis of Pro-|-Xaa &gt;&gt; Ala-|-Xaa in oligopeptides.</text>
        <dbReference type="EC" id="3.4.21.26"/>
    </reaction>
</comment>
<dbReference type="EC" id="3.4.21.26" evidence="3"/>
<dbReference type="InterPro" id="IPR002471">
    <property type="entry name" value="Pept_S9_AS"/>
</dbReference>
<proteinExistence type="inferred from homology"/>
<dbReference type="AlphaFoldDB" id="A0A4Q0UAA9"/>
<dbReference type="PROSITE" id="PS00708">
    <property type="entry name" value="PRO_ENDOPEP_SER"/>
    <property type="match status" value="1"/>
</dbReference>
<accession>A0A4Q0UAA9</accession>
<organism evidence="9 10">
    <name type="scientific">Candidatus Amulumruptor caecigallinarius</name>
    <dbReference type="NCBI Taxonomy" id="2109911"/>
    <lineage>
        <taxon>Bacteria</taxon>
        <taxon>Pseudomonadati</taxon>
        <taxon>Bacteroidota</taxon>
        <taxon>Bacteroidia</taxon>
        <taxon>Bacteroidales</taxon>
        <taxon>Muribaculaceae</taxon>
        <taxon>Candidatus Amulumruptor</taxon>
    </lineage>
</organism>
<evidence type="ECO:0000256" key="8">
    <source>
        <dbReference type="ARBA" id="ARBA00081187"/>
    </source>
</evidence>
<evidence type="ECO:0000256" key="5">
    <source>
        <dbReference type="ARBA" id="ARBA00022801"/>
    </source>
</evidence>
<dbReference type="InterPro" id="IPR051167">
    <property type="entry name" value="Prolyl_oligopep/macrocyclase"/>
</dbReference>
<keyword evidence="4" id="KW-0645">Protease</keyword>
<dbReference type="PRINTS" id="PR00862">
    <property type="entry name" value="PROLIGOPTASE"/>
</dbReference>
<evidence type="ECO:0000256" key="7">
    <source>
        <dbReference type="ARBA" id="ARBA00060121"/>
    </source>
</evidence>
<keyword evidence="6" id="KW-0720">Serine protease</keyword>
<evidence type="ECO:0000256" key="2">
    <source>
        <dbReference type="ARBA" id="ARBA00005228"/>
    </source>
</evidence>
<comment type="caution">
    <text evidence="9">The sequence shown here is derived from an EMBL/GenBank/DDBJ whole genome shotgun (WGS) entry which is preliminary data.</text>
</comment>
<dbReference type="Proteomes" id="UP000711407">
    <property type="component" value="Unassembled WGS sequence"/>
</dbReference>
<reference evidence="9" key="1">
    <citation type="journal article" date="2021" name="PeerJ">
        <title>Extensive microbial diversity within the chicken gut microbiome revealed by metagenomics and culture.</title>
        <authorList>
            <person name="Gilroy R."/>
            <person name="Ravi A."/>
            <person name="Getino M."/>
            <person name="Pursley I."/>
            <person name="Horton D.L."/>
            <person name="Alikhan N.F."/>
            <person name="Baker D."/>
            <person name="Gharbi K."/>
            <person name="Hall N."/>
            <person name="Watson M."/>
            <person name="Adriaenssens E.M."/>
            <person name="Foster-Nyarko E."/>
            <person name="Jarju S."/>
            <person name="Secka A."/>
            <person name="Antonio M."/>
            <person name="Oren A."/>
            <person name="Chaudhuri R.R."/>
            <person name="La Ragione R."/>
            <person name="Hildebrand F."/>
            <person name="Pallen M.J."/>
        </authorList>
    </citation>
    <scope>NUCLEOTIDE SEQUENCE</scope>
    <source>
        <strain evidence="9">4100</strain>
    </source>
</reference>
<dbReference type="GO" id="GO:0006508">
    <property type="term" value="P:proteolysis"/>
    <property type="evidence" value="ECO:0007669"/>
    <property type="project" value="UniProtKB-KW"/>
</dbReference>
<name>A0A4Q0UAA9_9BACT</name>